<evidence type="ECO:0000313" key="1">
    <source>
        <dbReference type="EMBL" id="CAI6365367.1"/>
    </source>
</evidence>
<organism evidence="1 2">
    <name type="scientific">Macrosiphum euphorbiae</name>
    <name type="common">potato aphid</name>
    <dbReference type="NCBI Taxonomy" id="13131"/>
    <lineage>
        <taxon>Eukaryota</taxon>
        <taxon>Metazoa</taxon>
        <taxon>Ecdysozoa</taxon>
        <taxon>Arthropoda</taxon>
        <taxon>Hexapoda</taxon>
        <taxon>Insecta</taxon>
        <taxon>Pterygota</taxon>
        <taxon>Neoptera</taxon>
        <taxon>Paraneoptera</taxon>
        <taxon>Hemiptera</taxon>
        <taxon>Sternorrhyncha</taxon>
        <taxon>Aphidomorpha</taxon>
        <taxon>Aphidoidea</taxon>
        <taxon>Aphididae</taxon>
        <taxon>Macrosiphini</taxon>
        <taxon>Macrosiphum</taxon>
    </lineage>
</organism>
<protein>
    <submittedName>
        <fullName evidence="1">Uncharacterized protein</fullName>
    </submittedName>
</protein>
<sequence length="336" mass="36685">MAVNNAMEVTSRRSDEYFTGLRSVIDVLDLAVDRRIQAPLPATLHDGLGKRFRSSPEIDLDSPVHCNKMAVSAIASSTGEQNSCALCTIDALDLAVDGRRISVAAGLPSLRRGPFRSCPEMTVESPLYGESKTIEPLVGSLEVSPDELPQTPAQPRRISTWNRSRTELRSVINVLDLAVDRRITAPLPASRHDGFEKLFRSSPEIDLDSPVHCNKMAVSAIASSTGEQSSCALCTIDALDLAVDGRRISVAAGLPSLRRGPFRSCPEMTVESPLYGESKTIEPLVGSLEVSPDELPQTPAQPRRKSAWKRSRQFVVRCLVNAARRICFCESFVDIE</sequence>
<evidence type="ECO:0000313" key="2">
    <source>
        <dbReference type="Proteomes" id="UP001160148"/>
    </source>
</evidence>
<keyword evidence="2" id="KW-1185">Reference proteome</keyword>
<dbReference type="Proteomes" id="UP001160148">
    <property type="component" value="Unassembled WGS sequence"/>
</dbReference>
<dbReference type="EMBL" id="CARXXK010000004">
    <property type="protein sequence ID" value="CAI6365367.1"/>
    <property type="molecule type" value="Genomic_DNA"/>
</dbReference>
<gene>
    <name evidence="1" type="ORF">MEUPH1_LOCUS20091</name>
</gene>
<dbReference type="AlphaFoldDB" id="A0AAV0XCN0"/>
<reference evidence="1 2" key="1">
    <citation type="submission" date="2023-01" db="EMBL/GenBank/DDBJ databases">
        <authorList>
            <person name="Whitehead M."/>
        </authorList>
    </citation>
    <scope>NUCLEOTIDE SEQUENCE [LARGE SCALE GENOMIC DNA]</scope>
</reference>
<name>A0AAV0XCN0_9HEMI</name>
<proteinExistence type="predicted"/>
<comment type="caution">
    <text evidence="1">The sequence shown here is derived from an EMBL/GenBank/DDBJ whole genome shotgun (WGS) entry which is preliminary data.</text>
</comment>
<accession>A0AAV0XCN0</accession>